<proteinExistence type="predicted"/>
<feature type="transmembrane region" description="Helical" evidence="6">
    <location>
        <begin position="171"/>
        <end position="193"/>
    </location>
</feature>
<feature type="transmembrane region" description="Helical" evidence="6">
    <location>
        <begin position="285"/>
        <end position="313"/>
    </location>
</feature>
<dbReference type="EMBL" id="NITY01000009">
    <property type="protein sequence ID" value="PHM39562.1"/>
    <property type="molecule type" value="Genomic_DNA"/>
</dbReference>
<evidence type="ECO:0000256" key="1">
    <source>
        <dbReference type="ARBA" id="ARBA00004651"/>
    </source>
</evidence>
<evidence type="ECO:0000313" key="8">
    <source>
        <dbReference type="EMBL" id="SFJ75353.1"/>
    </source>
</evidence>
<keyword evidence="4 6" id="KW-1133">Transmembrane helix</keyword>
<feature type="transmembrane region" description="Helical" evidence="6">
    <location>
        <begin position="12"/>
        <end position="31"/>
    </location>
</feature>
<protein>
    <submittedName>
        <fullName evidence="7 8">Polysaccharide transporter</fullName>
    </submittedName>
</protein>
<feature type="transmembrane region" description="Helical" evidence="6">
    <location>
        <begin position="379"/>
        <end position="400"/>
    </location>
</feature>
<evidence type="ECO:0000256" key="5">
    <source>
        <dbReference type="ARBA" id="ARBA00023136"/>
    </source>
</evidence>
<feature type="transmembrane region" description="Helical" evidence="6">
    <location>
        <begin position="146"/>
        <end position="165"/>
    </location>
</feature>
<evidence type="ECO:0000256" key="6">
    <source>
        <dbReference type="SAM" id="Phobius"/>
    </source>
</evidence>
<evidence type="ECO:0000313" key="9">
    <source>
        <dbReference type="Proteomes" id="UP000198919"/>
    </source>
</evidence>
<keyword evidence="2" id="KW-1003">Cell membrane</keyword>
<accession>A0A1I3TXZ9</accession>
<gene>
    <name evidence="8" type="ORF">SAMN05421680_11564</name>
    <name evidence="7" type="ORF">Xmau_02566</name>
</gene>
<dbReference type="EMBL" id="FORG01000015">
    <property type="protein sequence ID" value="SFJ75353.1"/>
    <property type="molecule type" value="Genomic_DNA"/>
</dbReference>
<reference evidence="7 10" key="3">
    <citation type="journal article" date="2017" name="Nat. Microbiol.">
        <title>Natural product diversity associated with the nematode symbionts Photorhabdus and Xenorhabdus.</title>
        <authorList>
            <person name="Tobias N.J."/>
            <person name="Wolff H."/>
            <person name="Djahanschiri B."/>
            <person name="Grundmann F."/>
            <person name="Kronenwerth M."/>
            <person name="Shi Y.M."/>
            <person name="Simonyi S."/>
            <person name="Grun P."/>
            <person name="Shapiro-Ilan D."/>
            <person name="Pidot S.J."/>
            <person name="Stinear T.P."/>
            <person name="Ebersberger I."/>
            <person name="Bode H.B."/>
        </authorList>
    </citation>
    <scope>NUCLEOTIDE SEQUENCE [LARGE SCALE GENOMIC DNA]</scope>
    <source>
        <strain evidence="7 10">DSM 17908</strain>
    </source>
</reference>
<evidence type="ECO:0000256" key="3">
    <source>
        <dbReference type="ARBA" id="ARBA00022692"/>
    </source>
</evidence>
<dbReference type="PANTHER" id="PTHR30250:SF11">
    <property type="entry name" value="O-ANTIGEN TRANSPORTER-RELATED"/>
    <property type="match status" value="1"/>
</dbReference>
<dbReference type="GO" id="GO:0005886">
    <property type="term" value="C:plasma membrane"/>
    <property type="evidence" value="ECO:0007669"/>
    <property type="project" value="UniProtKB-SubCell"/>
</dbReference>
<dbReference type="InterPro" id="IPR050833">
    <property type="entry name" value="Poly_Biosynth_Transport"/>
</dbReference>
<dbReference type="RefSeq" id="WP_169924711.1">
    <property type="nucleotide sequence ID" value="NZ_CAWNQB010000089.1"/>
</dbReference>
<sequence length="409" mass="46987">MLEHPVFKNSIFLFLIKLLELGLPLILLPFLSRNLSIEEFGLYIILISAFSISFMITDFGFGLSAPYNIVNLRDEKERISQYVGAIFIIKIFLSLISIIGIILFFEYVQKNPLLNKISYTLISLIIFFQSFQIPWFFQGIEKMRNITIAVIVAKSMNVIFIFILFEIKQSINIYLLSFMISNFMCSVIYLFLYKKEGYHISYPNRKLLKSELKNSFGFFISRISVTLSTSLNSIIIGTFIGLKYAALYGSAEKLYNAAISSMSPITNSLYPYLARTKNIKTLINITLALLTISILCCYTVSFYSQQIIVIIFGKNYLLASDYFDLFLFLIPINVVSILWGYPAFATIGSPQLANFTVIIGSIIYFILICVFYIMDKISIQNIIYSVIITDVITLFLRLFLFCKKHHKLK</sequence>
<evidence type="ECO:0000313" key="10">
    <source>
        <dbReference type="Proteomes" id="UP000224607"/>
    </source>
</evidence>
<reference evidence="9" key="2">
    <citation type="submission" date="2016-10" db="EMBL/GenBank/DDBJ databases">
        <authorList>
            <person name="Varghese N."/>
            <person name="Submissions S."/>
        </authorList>
    </citation>
    <scope>NUCLEOTIDE SEQUENCE [LARGE SCALE GENOMIC DNA]</scope>
    <source>
        <strain evidence="9">DSM 17908</strain>
    </source>
</reference>
<feature type="transmembrane region" description="Helical" evidence="6">
    <location>
        <begin position="117"/>
        <end position="137"/>
    </location>
</feature>
<dbReference type="Pfam" id="PF01943">
    <property type="entry name" value="Polysacc_synt"/>
    <property type="match status" value="1"/>
</dbReference>
<evidence type="ECO:0000256" key="2">
    <source>
        <dbReference type="ARBA" id="ARBA00022475"/>
    </source>
</evidence>
<organism evidence="8 9">
    <name type="scientific">Xenorhabdus mauleonii</name>
    <dbReference type="NCBI Taxonomy" id="351675"/>
    <lineage>
        <taxon>Bacteria</taxon>
        <taxon>Pseudomonadati</taxon>
        <taxon>Pseudomonadota</taxon>
        <taxon>Gammaproteobacteria</taxon>
        <taxon>Enterobacterales</taxon>
        <taxon>Morganellaceae</taxon>
        <taxon>Xenorhabdus</taxon>
    </lineage>
</organism>
<feature type="transmembrane region" description="Helical" evidence="6">
    <location>
        <begin position="82"/>
        <end position="105"/>
    </location>
</feature>
<comment type="subcellular location">
    <subcellularLocation>
        <location evidence="1">Cell membrane</location>
        <topology evidence="1">Multi-pass membrane protein</topology>
    </subcellularLocation>
</comment>
<dbReference type="PANTHER" id="PTHR30250">
    <property type="entry name" value="PST FAMILY PREDICTED COLANIC ACID TRANSPORTER"/>
    <property type="match status" value="1"/>
</dbReference>
<reference evidence="8" key="1">
    <citation type="submission" date="2016-10" db="EMBL/GenBank/DDBJ databases">
        <authorList>
            <person name="de Groot N.N."/>
        </authorList>
    </citation>
    <scope>NUCLEOTIDE SEQUENCE [LARGE SCALE GENOMIC DNA]</scope>
    <source>
        <strain evidence="8">DSM 17908</strain>
    </source>
</reference>
<keyword evidence="3 6" id="KW-0812">Transmembrane</keyword>
<evidence type="ECO:0000256" key="4">
    <source>
        <dbReference type="ARBA" id="ARBA00022989"/>
    </source>
</evidence>
<name>A0A1I3TXZ9_9GAMM</name>
<feature type="transmembrane region" description="Helical" evidence="6">
    <location>
        <begin position="214"/>
        <end position="242"/>
    </location>
</feature>
<dbReference type="STRING" id="351675.SAMN05421680_11564"/>
<dbReference type="AlphaFoldDB" id="A0A1I3TXZ9"/>
<evidence type="ECO:0000313" key="7">
    <source>
        <dbReference type="EMBL" id="PHM39562.1"/>
    </source>
</evidence>
<keyword evidence="10" id="KW-1185">Reference proteome</keyword>
<dbReference type="Proteomes" id="UP000224607">
    <property type="component" value="Unassembled WGS sequence"/>
</dbReference>
<keyword evidence="5 6" id="KW-0472">Membrane</keyword>
<dbReference type="InterPro" id="IPR002797">
    <property type="entry name" value="Polysacc_synth"/>
</dbReference>
<feature type="transmembrane region" description="Helical" evidence="6">
    <location>
        <begin position="325"/>
        <end position="345"/>
    </location>
</feature>
<dbReference type="Proteomes" id="UP000198919">
    <property type="component" value="Unassembled WGS sequence"/>
</dbReference>
<feature type="transmembrane region" description="Helical" evidence="6">
    <location>
        <begin position="352"/>
        <end position="373"/>
    </location>
</feature>
<feature type="transmembrane region" description="Helical" evidence="6">
    <location>
        <begin position="43"/>
        <end position="70"/>
    </location>
</feature>